<reference evidence="3" key="1">
    <citation type="submission" date="2021-05" db="EMBL/GenBank/DDBJ databases">
        <title>Comparative genomics of three Colletotrichum scovillei strains and genetic complementation revealed genes involved fungal growth and virulence on chili pepper.</title>
        <authorList>
            <person name="Hsieh D.-K."/>
            <person name="Chuang S.-C."/>
            <person name="Chen C.-Y."/>
            <person name="Chao Y.-T."/>
            <person name="Lu M.-Y.J."/>
            <person name="Lee M.-H."/>
            <person name="Shih M.-C."/>
        </authorList>
    </citation>
    <scope>NUCLEOTIDE SEQUENCE</scope>
    <source>
        <strain evidence="3">Coll-153</strain>
    </source>
</reference>
<organism evidence="3 4">
    <name type="scientific">Colletotrichum scovillei</name>
    <dbReference type="NCBI Taxonomy" id="1209932"/>
    <lineage>
        <taxon>Eukaryota</taxon>
        <taxon>Fungi</taxon>
        <taxon>Dikarya</taxon>
        <taxon>Ascomycota</taxon>
        <taxon>Pezizomycotina</taxon>
        <taxon>Sordariomycetes</taxon>
        <taxon>Hypocreomycetidae</taxon>
        <taxon>Glomerellales</taxon>
        <taxon>Glomerellaceae</taxon>
        <taxon>Colletotrichum</taxon>
        <taxon>Colletotrichum acutatum species complex</taxon>
    </lineage>
</organism>
<accession>A0A9P7QS45</accession>
<feature type="region of interest" description="Disordered" evidence="1">
    <location>
        <begin position="81"/>
        <end position="125"/>
    </location>
</feature>
<proteinExistence type="predicted"/>
<dbReference type="Proteomes" id="UP000699042">
    <property type="component" value="Unassembled WGS sequence"/>
</dbReference>
<feature type="region of interest" description="Disordered" evidence="1">
    <location>
        <begin position="1"/>
        <end position="29"/>
    </location>
</feature>
<evidence type="ECO:0000313" key="4">
    <source>
        <dbReference type="Proteomes" id="UP000699042"/>
    </source>
</evidence>
<dbReference type="EMBL" id="JAESDN010000013">
    <property type="protein sequence ID" value="KAG7041975.1"/>
    <property type="molecule type" value="Genomic_DNA"/>
</dbReference>
<keyword evidence="4" id="KW-1185">Reference proteome</keyword>
<evidence type="ECO:0000313" key="3">
    <source>
        <dbReference type="EMBL" id="KAG7041975.1"/>
    </source>
</evidence>
<sequence length="174" mass="19455">MPPEQQKRISSKDATNGIPKDSGEEMYSSNSVGYTLCHLKIERDGEHEAELSCDLTTANDVRQNNVAMLQQLQGKDWLLGPPLLDGGKEPTKHDSYAKKDEDERVAPRYLGTSNLNREKKGQDEECQQCSAEEVDPRQRALFAVDGLAACFSTFISLAHLLAFWQEKPAQQDSK</sequence>
<keyword evidence="2" id="KW-0812">Transmembrane</keyword>
<keyword evidence="2" id="KW-1133">Transmembrane helix</keyword>
<feature type="transmembrane region" description="Helical" evidence="2">
    <location>
        <begin position="140"/>
        <end position="164"/>
    </location>
</feature>
<name>A0A9P7QS45_9PEZI</name>
<evidence type="ECO:0000256" key="2">
    <source>
        <dbReference type="SAM" id="Phobius"/>
    </source>
</evidence>
<feature type="compositionally biased region" description="Basic and acidic residues" evidence="1">
    <location>
        <begin position="1"/>
        <end position="11"/>
    </location>
</feature>
<protein>
    <submittedName>
        <fullName evidence="3">Major facilitator superfamily transporter</fullName>
    </submittedName>
</protein>
<gene>
    <name evidence="3" type="ORF">JMJ77_010082</name>
</gene>
<feature type="compositionally biased region" description="Basic and acidic residues" evidence="1">
    <location>
        <begin position="86"/>
        <end position="106"/>
    </location>
</feature>
<evidence type="ECO:0000256" key="1">
    <source>
        <dbReference type="SAM" id="MobiDB-lite"/>
    </source>
</evidence>
<keyword evidence="2" id="KW-0472">Membrane</keyword>
<dbReference type="AlphaFoldDB" id="A0A9P7QS45"/>
<comment type="caution">
    <text evidence="3">The sequence shown here is derived from an EMBL/GenBank/DDBJ whole genome shotgun (WGS) entry which is preliminary data.</text>
</comment>